<dbReference type="OrthoDB" id="7651124at2"/>
<evidence type="ECO:0008006" key="3">
    <source>
        <dbReference type="Google" id="ProtNLM"/>
    </source>
</evidence>
<proteinExistence type="predicted"/>
<dbReference type="Proteomes" id="UP000231259">
    <property type="component" value="Unassembled WGS sequence"/>
</dbReference>
<evidence type="ECO:0000313" key="1">
    <source>
        <dbReference type="EMBL" id="PIL17821.1"/>
    </source>
</evidence>
<comment type="caution">
    <text evidence="1">The sequence shown here is derived from an EMBL/GenBank/DDBJ whole genome shotgun (WGS) entry which is preliminary data.</text>
</comment>
<name>A0A2G8R8Q9_9RHOB</name>
<sequence>MPDTIIQTWLDRHSDTFLQNDFVAHMRRVHLPICIRTAGGAEWLIREEAVLRNGFDAWVKVIRDQHATDLVYRLLSVDKQGEDIIWASYSTHILRDATPMVPAYDSALCLIHIDGSWKCNSVISGLSNTQWPVVMPRVDTSEGGAHKPDFPSLCPEAARLPNEPSILTPPVIPPRKD</sequence>
<dbReference type="AlphaFoldDB" id="A0A2G8R8Q9"/>
<gene>
    <name evidence="1" type="ORF">P775_22990</name>
</gene>
<reference evidence="1 2" key="1">
    <citation type="submission" date="2013-09" db="EMBL/GenBank/DDBJ databases">
        <title>Genome sequencing of Phaeobacter antarcticus sp. nov. SM1211.</title>
        <authorList>
            <person name="Zhang X.-Y."/>
            <person name="Liu C."/>
            <person name="Chen X.-L."/>
            <person name="Xie B.-B."/>
            <person name="Qin Q.-L."/>
            <person name="Rong J.-C."/>
            <person name="Zhang Y.-Z."/>
        </authorList>
    </citation>
    <scope>NUCLEOTIDE SEQUENCE [LARGE SCALE GENOMIC DNA]</scope>
    <source>
        <strain evidence="1 2">SM1211</strain>
    </source>
</reference>
<keyword evidence="2" id="KW-1185">Reference proteome</keyword>
<evidence type="ECO:0000313" key="2">
    <source>
        <dbReference type="Proteomes" id="UP000231259"/>
    </source>
</evidence>
<dbReference type="EMBL" id="AWWI01000154">
    <property type="protein sequence ID" value="PIL17821.1"/>
    <property type="molecule type" value="Genomic_DNA"/>
</dbReference>
<organism evidence="1 2">
    <name type="scientific">Puniceibacterium antarcticum</name>
    <dbReference type="NCBI Taxonomy" id="1206336"/>
    <lineage>
        <taxon>Bacteria</taxon>
        <taxon>Pseudomonadati</taxon>
        <taxon>Pseudomonadota</taxon>
        <taxon>Alphaproteobacteria</taxon>
        <taxon>Rhodobacterales</taxon>
        <taxon>Paracoccaceae</taxon>
        <taxon>Puniceibacterium</taxon>
    </lineage>
</organism>
<dbReference type="RefSeq" id="WP_099912990.1">
    <property type="nucleotide sequence ID" value="NZ_AWWI01000154.1"/>
</dbReference>
<accession>A0A2G8R8Q9</accession>
<protein>
    <recommendedName>
        <fullName evidence="3">SnoaL-like domain-containing protein</fullName>
    </recommendedName>
</protein>